<name>A0ABR7W4M7_9FLAO</name>
<proteinExistence type="predicted"/>
<evidence type="ECO:0000313" key="1">
    <source>
        <dbReference type="EMBL" id="MBD1263119.1"/>
    </source>
</evidence>
<dbReference type="RefSeq" id="WP_190263569.1">
    <property type="nucleotide sequence ID" value="NZ_JACWLN010000018.1"/>
</dbReference>
<organism evidence="1 2">
    <name type="scientific">Maribacter polysiphoniae</name>
    <dbReference type="NCBI Taxonomy" id="429344"/>
    <lineage>
        <taxon>Bacteria</taxon>
        <taxon>Pseudomonadati</taxon>
        <taxon>Bacteroidota</taxon>
        <taxon>Flavobacteriia</taxon>
        <taxon>Flavobacteriales</taxon>
        <taxon>Flavobacteriaceae</taxon>
        <taxon>Maribacter</taxon>
    </lineage>
</organism>
<gene>
    <name evidence="1" type="ORF">HZY62_21195</name>
</gene>
<protein>
    <submittedName>
        <fullName evidence="1">Uncharacterized protein</fullName>
    </submittedName>
</protein>
<dbReference type="Gene3D" id="1.20.120.330">
    <property type="entry name" value="Nucleotidyltransferases domain 2"/>
    <property type="match status" value="1"/>
</dbReference>
<accession>A0ABR7W4M7</accession>
<comment type="caution">
    <text evidence="1">The sequence shown here is derived from an EMBL/GenBank/DDBJ whole genome shotgun (WGS) entry which is preliminary data.</text>
</comment>
<reference evidence="1 2" key="1">
    <citation type="submission" date="2020-07" db="EMBL/GenBank/DDBJ databases">
        <title>The draft genome sequence of Maribacter polysiphoniae KCTC 22021.</title>
        <authorList>
            <person name="Mu L."/>
        </authorList>
    </citation>
    <scope>NUCLEOTIDE SEQUENCE [LARGE SCALE GENOMIC DNA]</scope>
    <source>
        <strain evidence="1 2">KCTC 22021</strain>
    </source>
</reference>
<dbReference type="EMBL" id="JACWLN010000018">
    <property type="protein sequence ID" value="MBD1263119.1"/>
    <property type="molecule type" value="Genomic_DNA"/>
</dbReference>
<dbReference type="Proteomes" id="UP000651837">
    <property type="component" value="Unassembled WGS sequence"/>
</dbReference>
<sequence>MQQQSRISKSTDFPMKDELIELIQMELPLHSVYVIGMETIKKRQKVFLYPFPVMPQETVTYTLLVVGHRSPAKNLGDFMANLYGKMKGRCRVYVIFRTLSNVLKRLDIGDNFLNRIVSGTPCIFKENNLVTESCPVGMCLHSTYYERIRESWIDRMERAEYLLSVVGIIGEREDTASKMAVMHYAMEQVCLGLLRIFWEYVPNHYSLSYLFHLCGHFTGLPQRIFPRGTYGLQRQFYMLCNAHHIMRFKGAIQFSPDDSDRVFRRCERFFMEARGLGEKHLDVLKALHCRSFQMK</sequence>
<keyword evidence="2" id="KW-1185">Reference proteome</keyword>
<evidence type="ECO:0000313" key="2">
    <source>
        <dbReference type="Proteomes" id="UP000651837"/>
    </source>
</evidence>